<dbReference type="EMBL" id="JARAKH010000049">
    <property type="protein sequence ID" value="KAK8376127.1"/>
    <property type="molecule type" value="Genomic_DNA"/>
</dbReference>
<evidence type="ECO:0000256" key="1">
    <source>
        <dbReference type="SAM" id="MobiDB-lite"/>
    </source>
</evidence>
<feature type="region of interest" description="Disordered" evidence="1">
    <location>
        <begin position="47"/>
        <end position="77"/>
    </location>
</feature>
<proteinExistence type="predicted"/>
<reference evidence="2 3" key="1">
    <citation type="submission" date="2023-03" db="EMBL/GenBank/DDBJ databases">
        <title>High-quality genome of Scylla paramamosain provides insights in environmental adaptation.</title>
        <authorList>
            <person name="Zhang L."/>
        </authorList>
    </citation>
    <scope>NUCLEOTIDE SEQUENCE [LARGE SCALE GENOMIC DNA]</scope>
    <source>
        <strain evidence="2">LZ_2023a</strain>
        <tissue evidence="2">Muscle</tissue>
    </source>
</reference>
<dbReference type="AlphaFoldDB" id="A0AAW0SN34"/>
<organism evidence="2 3">
    <name type="scientific">Scylla paramamosain</name>
    <name type="common">Mud crab</name>
    <dbReference type="NCBI Taxonomy" id="85552"/>
    <lineage>
        <taxon>Eukaryota</taxon>
        <taxon>Metazoa</taxon>
        <taxon>Ecdysozoa</taxon>
        <taxon>Arthropoda</taxon>
        <taxon>Crustacea</taxon>
        <taxon>Multicrustacea</taxon>
        <taxon>Malacostraca</taxon>
        <taxon>Eumalacostraca</taxon>
        <taxon>Eucarida</taxon>
        <taxon>Decapoda</taxon>
        <taxon>Pleocyemata</taxon>
        <taxon>Brachyura</taxon>
        <taxon>Eubrachyura</taxon>
        <taxon>Portunoidea</taxon>
        <taxon>Portunidae</taxon>
        <taxon>Portuninae</taxon>
        <taxon>Scylla</taxon>
    </lineage>
</organism>
<name>A0AAW0SN34_SCYPA</name>
<comment type="caution">
    <text evidence="2">The sequence shown here is derived from an EMBL/GenBank/DDBJ whole genome shotgun (WGS) entry which is preliminary data.</text>
</comment>
<protein>
    <submittedName>
        <fullName evidence="2">Uncharacterized protein</fullName>
    </submittedName>
</protein>
<sequence length="133" mass="14166">MYIASVLTRRRWRGVGRLDVVRGTCVAPPSPSPFTAAAAAGALNVRQTSATGAPSPGHPRIAKPPPGILTQPCEHDEGGVEELTALSYCSWSPSLEDLKSSTPRNHKTLKTLKTQDPTPEDPKSPGTQEPKCK</sequence>
<evidence type="ECO:0000313" key="3">
    <source>
        <dbReference type="Proteomes" id="UP001487740"/>
    </source>
</evidence>
<feature type="region of interest" description="Disordered" evidence="1">
    <location>
        <begin position="97"/>
        <end position="133"/>
    </location>
</feature>
<accession>A0AAW0SN34</accession>
<dbReference type="Proteomes" id="UP001487740">
    <property type="component" value="Unassembled WGS sequence"/>
</dbReference>
<evidence type="ECO:0000313" key="2">
    <source>
        <dbReference type="EMBL" id="KAK8376127.1"/>
    </source>
</evidence>
<gene>
    <name evidence="2" type="ORF">O3P69_008692</name>
</gene>
<keyword evidence="3" id="KW-1185">Reference proteome</keyword>